<dbReference type="GO" id="GO:0004090">
    <property type="term" value="F:carbonyl reductase (NADPH) activity"/>
    <property type="evidence" value="ECO:0007669"/>
    <property type="project" value="TreeGrafter"/>
</dbReference>
<dbReference type="SUPFAM" id="SSF51735">
    <property type="entry name" value="NAD(P)-binding Rossmann-fold domains"/>
    <property type="match status" value="1"/>
</dbReference>
<protein>
    <submittedName>
        <fullName evidence="3">Uncharacterized protein</fullName>
    </submittedName>
</protein>
<comment type="caution">
    <text evidence="3">The sequence shown here is derived from an EMBL/GenBank/DDBJ whole genome shotgun (WGS) entry which is preliminary data.</text>
</comment>
<dbReference type="Pfam" id="PF00106">
    <property type="entry name" value="adh_short"/>
    <property type="match status" value="1"/>
</dbReference>
<dbReference type="InterPro" id="IPR051468">
    <property type="entry name" value="Fungal_SecMetab_SDRs"/>
</dbReference>
<keyword evidence="4" id="KW-1185">Reference proteome</keyword>
<evidence type="ECO:0000256" key="1">
    <source>
        <dbReference type="ARBA" id="ARBA00022857"/>
    </source>
</evidence>
<reference evidence="3 4" key="1">
    <citation type="submission" date="2019-05" db="EMBL/GenBank/DDBJ databases">
        <title>Another draft genome of Portunus trituberculatus and its Hox gene families provides insights of decapod evolution.</title>
        <authorList>
            <person name="Jeong J.-H."/>
            <person name="Song I."/>
            <person name="Kim S."/>
            <person name="Choi T."/>
            <person name="Kim D."/>
            <person name="Ryu S."/>
            <person name="Kim W."/>
        </authorList>
    </citation>
    <scope>NUCLEOTIDE SEQUENCE [LARGE SCALE GENOMIC DNA]</scope>
    <source>
        <tissue evidence="3">Muscle</tissue>
    </source>
</reference>
<dbReference type="InterPro" id="IPR036291">
    <property type="entry name" value="NAD(P)-bd_dom_sf"/>
</dbReference>
<dbReference type="Proteomes" id="UP000324222">
    <property type="component" value="Unassembled WGS sequence"/>
</dbReference>
<dbReference type="AlphaFoldDB" id="A0A5B7EHV7"/>
<proteinExistence type="predicted"/>
<dbReference type="Gene3D" id="3.40.50.720">
    <property type="entry name" value="NAD(P)-binding Rossmann-like Domain"/>
    <property type="match status" value="1"/>
</dbReference>
<name>A0A5B7EHV7_PORTR</name>
<evidence type="ECO:0000313" key="4">
    <source>
        <dbReference type="Proteomes" id="UP000324222"/>
    </source>
</evidence>
<keyword evidence="1" id="KW-0521">NADP</keyword>
<dbReference type="PANTHER" id="PTHR43544:SF7">
    <property type="entry name" value="NADB-LER2"/>
    <property type="match status" value="1"/>
</dbReference>
<organism evidence="3 4">
    <name type="scientific">Portunus trituberculatus</name>
    <name type="common">Swimming crab</name>
    <name type="synonym">Neptunus trituberculatus</name>
    <dbReference type="NCBI Taxonomy" id="210409"/>
    <lineage>
        <taxon>Eukaryota</taxon>
        <taxon>Metazoa</taxon>
        <taxon>Ecdysozoa</taxon>
        <taxon>Arthropoda</taxon>
        <taxon>Crustacea</taxon>
        <taxon>Multicrustacea</taxon>
        <taxon>Malacostraca</taxon>
        <taxon>Eumalacostraca</taxon>
        <taxon>Eucarida</taxon>
        <taxon>Decapoda</taxon>
        <taxon>Pleocyemata</taxon>
        <taxon>Brachyura</taxon>
        <taxon>Eubrachyura</taxon>
        <taxon>Portunoidea</taxon>
        <taxon>Portunidae</taxon>
        <taxon>Portuninae</taxon>
        <taxon>Portunus</taxon>
    </lineage>
</organism>
<dbReference type="PANTHER" id="PTHR43544">
    <property type="entry name" value="SHORT-CHAIN DEHYDROGENASE/REDUCTASE"/>
    <property type="match status" value="1"/>
</dbReference>
<dbReference type="EMBL" id="VSRR010002973">
    <property type="protein sequence ID" value="MPC34060.1"/>
    <property type="molecule type" value="Genomic_DNA"/>
</dbReference>
<evidence type="ECO:0000256" key="2">
    <source>
        <dbReference type="ARBA" id="ARBA00023002"/>
    </source>
</evidence>
<gene>
    <name evidence="3" type="ORF">E2C01_027434</name>
</gene>
<accession>A0A5B7EHV7</accession>
<keyword evidence="2" id="KW-0560">Oxidoreductase</keyword>
<dbReference type="OrthoDB" id="9982184at2759"/>
<sequence length="121" mass="13087">MVVVLAGARHFVGCPGWRGKHSLGGSGEEDWRWRDGGVHLIVIISDGSDVADEGSYAAMVRSVSEMVGDQGLNLLINNAGVAPKSTRITQVKWQQMVDTFLVNSVAPVMLSKVLIAHMLRM</sequence>
<evidence type="ECO:0000313" key="3">
    <source>
        <dbReference type="EMBL" id="MPC34060.1"/>
    </source>
</evidence>
<dbReference type="GO" id="GO:0005737">
    <property type="term" value="C:cytoplasm"/>
    <property type="evidence" value="ECO:0007669"/>
    <property type="project" value="TreeGrafter"/>
</dbReference>
<dbReference type="InterPro" id="IPR002347">
    <property type="entry name" value="SDR_fam"/>
</dbReference>